<dbReference type="SMART" id="SM00220">
    <property type="entry name" value="S_TKc"/>
    <property type="match status" value="1"/>
</dbReference>
<dbReference type="SUPFAM" id="SSF56112">
    <property type="entry name" value="Protein kinase-like (PK-like)"/>
    <property type="match status" value="1"/>
</dbReference>
<evidence type="ECO:0000256" key="1">
    <source>
        <dbReference type="ARBA" id="ARBA00012513"/>
    </source>
</evidence>
<protein>
    <recommendedName>
        <fullName evidence="1">non-specific serine/threonine protein kinase</fullName>
        <ecNumber evidence="1">2.7.11.1</ecNumber>
    </recommendedName>
</protein>
<keyword evidence="8" id="KW-0812">Transmembrane</keyword>
<dbReference type="EMBL" id="WIAO01000002">
    <property type="protein sequence ID" value="MQM24453.1"/>
    <property type="molecule type" value="Genomic_DNA"/>
</dbReference>
<dbReference type="PROSITE" id="PS50011">
    <property type="entry name" value="PROTEIN_KINASE_DOM"/>
    <property type="match status" value="1"/>
</dbReference>
<dbReference type="Gene3D" id="1.10.510.10">
    <property type="entry name" value="Transferase(Phosphotransferase) domain 1"/>
    <property type="match status" value="1"/>
</dbReference>
<sequence>MMDDDTTDADFLSPDQLQSLLPGFRLDAKPLSSTAMSRVYLASDTRLHDRKVVVKIMAAYLAELPGFRKRFLREIELMAELEHPHIMYIIAAARNQDRPLYFVMPRAETDLKARLADGALDPQETARVITQVASALDFAHDRGVFHRDVKPANVLFGTGGHVYLSDFGVAKHAAGEDLTRAGDSIGTRRYTAPEVYSASRAKDSEAKPDGPLDRFGDVYSLGAVLFHCLTGKRPFDEADDMTVAELHRKGVVPRIAEVRPDLPAAFDAIAAKAMSSEPELRYATCGELAEAFSKAVARSEAETVVGRDAGERAARVDRTGGDAAAGAGRGGDYRKAGGGRRSPGLAVAALVAGLLAGGALSYLAFGADAGTSAQGGVVEGSVDPTVEPVTGDDQAHRAPVVGECLTADEDYVVVACDSEAAAQRVYRIVTDPEDPNPEQPKHNDAAFEVCGSDASVEYAYRYSDSALREGREWNPDTDRIYYVICVQEP</sequence>
<keyword evidence="8" id="KW-0472">Membrane</keyword>
<keyword evidence="5 10" id="KW-0418">Kinase</keyword>
<dbReference type="Proteomes" id="UP000477750">
    <property type="component" value="Unassembled WGS sequence"/>
</dbReference>
<evidence type="ECO:0000313" key="11">
    <source>
        <dbReference type="Proteomes" id="UP000477750"/>
    </source>
</evidence>
<keyword evidence="2" id="KW-0723">Serine/threonine-protein kinase</keyword>
<evidence type="ECO:0000256" key="8">
    <source>
        <dbReference type="SAM" id="Phobius"/>
    </source>
</evidence>
<evidence type="ECO:0000256" key="3">
    <source>
        <dbReference type="ARBA" id="ARBA00022679"/>
    </source>
</evidence>
<feature type="transmembrane region" description="Helical" evidence="8">
    <location>
        <begin position="344"/>
        <end position="365"/>
    </location>
</feature>
<evidence type="ECO:0000259" key="9">
    <source>
        <dbReference type="PROSITE" id="PS50011"/>
    </source>
</evidence>
<dbReference type="AlphaFoldDB" id="A0A6L5G474"/>
<keyword evidence="3" id="KW-0808">Transferase</keyword>
<evidence type="ECO:0000256" key="4">
    <source>
        <dbReference type="ARBA" id="ARBA00022741"/>
    </source>
</evidence>
<keyword evidence="11" id="KW-1185">Reference proteome</keyword>
<dbReference type="GO" id="GO:0004674">
    <property type="term" value="F:protein serine/threonine kinase activity"/>
    <property type="evidence" value="ECO:0007669"/>
    <property type="project" value="UniProtKB-KW"/>
</dbReference>
<comment type="caution">
    <text evidence="10">The sequence shown here is derived from an EMBL/GenBank/DDBJ whole genome shotgun (WGS) entry which is preliminary data.</text>
</comment>
<organism evidence="10 11">
    <name type="scientific">Glycomyces albidus</name>
    <dbReference type="NCBI Taxonomy" id="2656774"/>
    <lineage>
        <taxon>Bacteria</taxon>
        <taxon>Bacillati</taxon>
        <taxon>Actinomycetota</taxon>
        <taxon>Actinomycetes</taxon>
        <taxon>Glycomycetales</taxon>
        <taxon>Glycomycetaceae</taxon>
        <taxon>Glycomyces</taxon>
    </lineage>
</organism>
<dbReference type="PANTHER" id="PTHR43289">
    <property type="entry name" value="MITOGEN-ACTIVATED PROTEIN KINASE KINASE KINASE 20-RELATED"/>
    <property type="match status" value="1"/>
</dbReference>
<keyword evidence="4" id="KW-0547">Nucleotide-binding</keyword>
<accession>A0A6L5G474</accession>
<dbReference type="Gene3D" id="3.30.200.20">
    <property type="entry name" value="Phosphorylase Kinase, domain 1"/>
    <property type="match status" value="1"/>
</dbReference>
<evidence type="ECO:0000313" key="10">
    <source>
        <dbReference type="EMBL" id="MQM24453.1"/>
    </source>
</evidence>
<dbReference type="CDD" id="cd14014">
    <property type="entry name" value="STKc_PknB_like"/>
    <property type="match status" value="1"/>
</dbReference>
<dbReference type="EC" id="2.7.11.1" evidence="1"/>
<dbReference type="GO" id="GO:0005524">
    <property type="term" value="F:ATP binding"/>
    <property type="evidence" value="ECO:0007669"/>
    <property type="project" value="UniProtKB-KW"/>
</dbReference>
<dbReference type="PANTHER" id="PTHR43289:SF6">
    <property type="entry name" value="SERINE_THREONINE-PROTEIN KINASE NEKL-3"/>
    <property type="match status" value="1"/>
</dbReference>
<proteinExistence type="predicted"/>
<reference evidence="10 11" key="1">
    <citation type="submission" date="2019-10" db="EMBL/GenBank/DDBJ databases">
        <title>Glycomyces albidus sp. nov., a novel actinomycete isolated from rhizosphere soil of wheat (Triticum aestivum L.).</title>
        <authorList>
            <person name="Qian L."/>
        </authorList>
    </citation>
    <scope>NUCLEOTIDE SEQUENCE [LARGE SCALE GENOMIC DNA]</scope>
    <source>
        <strain evidence="10 11">NEAU-7082</strain>
    </source>
</reference>
<dbReference type="PROSITE" id="PS00108">
    <property type="entry name" value="PROTEIN_KINASE_ST"/>
    <property type="match status" value="1"/>
</dbReference>
<feature type="domain" description="Protein kinase" evidence="9">
    <location>
        <begin position="25"/>
        <end position="293"/>
    </location>
</feature>
<name>A0A6L5G474_9ACTN</name>
<keyword evidence="8" id="KW-1133">Transmembrane helix</keyword>
<evidence type="ECO:0000256" key="7">
    <source>
        <dbReference type="SAM" id="MobiDB-lite"/>
    </source>
</evidence>
<dbReference type="InterPro" id="IPR008271">
    <property type="entry name" value="Ser/Thr_kinase_AS"/>
</dbReference>
<keyword evidence="6" id="KW-0067">ATP-binding</keyword>
<gene>
    <name evidence="10" type="ORF">GFD30_02480</name>
</gene>
<evidence type="ECO:0000256" key="2">
    <source>
        <dbReference type="ARBA" id="ARBA00022527"/>
    </source>
</evidence>
<feature type="region of interest" description="Disordered" evidence="7">
    <location>
        <begin position="317"/>
        <end position="340"/>
    </location>
</feature>
<dbReference type="InterPro" id="IPR000719">
    <property type="entry name" value="Prot_kinase_dom"/>
</dbReference>
<evidence type="ECO:0000256" key="6">
    <source>
        <dbReference type="ARBA" id="ARBA00022840"/>
    </source>
</evidence>
<dbReference type="InterPro" id="IPR011009">
    <property type="entry name" value="Kinase-like_dom_sf"/>
</dbReference>
<dbReference type="Pfam" id="PF00069">
    <property type="entry name" value="Pkinase"/>
    <property type="match status" value="1"/>
</dbReference>
<evidence type="ECO:0000256" key="5">
    <source>
        <dbReference type="ARBA" id="ARBA00022777"/>
    </source>
</evidence>